<dbReference type="EMBL" id="JAYGHX010000012">
    <property type="protein sequence ID" value="MEA5392497.1"/>
    <property type="molecule type" value="Genomic_DNA"/>
</dbReference>
<evidence type="ECO:0000256" key="1">
    <source>
        <dbReference type="SAM" id="SignalP"/>
    </source>
</evidence>
<keyword evidence="3" id="KW-1185">Reference proteome</keyword>
<evidence type="ECO:0000313" key="3">
    <source>
        <dbReference type="Proteomes" id="UP001304461"/>
    </source>
</evidence>
<reference evidence="2 3" key="1">
    <citation type="submission" date="2023-12" db="EMBL/GenBank/DDBJ databases">
        <title>Baltic Sea Cyanobacteria.</title>
        <authorList>
            <person name="Delbaje E."/>
            <person name="Fewer D.P."/>
            <person name="Shishido T.K."/>
        </authorList>
    </citation>
    <scope>NUCLEOTIDE SEQUENCE [LARGE SCALE GENOMIC DNA]</scope>
    <source>
        <strain evidence="2 3">UHCC 0139</strain>
    </source>
</reference>
<feature type="chain" id="PRO_5045686735" evidence="1">
    <location>
        <begin position="25"/>
        <end position="85"/>
    </location>
</feature>
<feature type="signal peptide" evidence="1">
    <location>
        <begin position="1"/>
        <end position="24"/>
    </location>
</feature>
<keyword evidence="1" id="KW-0732">Signal</keyword>
<sequence length="85" mass="8459">MRALSFLFALMVGLAMAFLAPALAGGHGQATAAMAAPEMAVIAPVSTGEADTDSMATDLLPTDVLASDLLAELGIDPTLTLDGAV</sequence>
<accession>A0ABU5RXJ4</accession>
<evidence type="ECO:0000313" key="2">
    <source>
        <dbReference type="EMBL" id="MEA5392497.1"/>
    </source>
</evidence>
<dbReference type="RefSeq" id="WP_323306444.1">
    <property type="nucleotide sequence ID" value="NZ_JAYGHX010000012.1"/>
</dbReference>
<gene>
    <name evidence="2" type="ORF">VB738_14635</name>
</gene>
<dbReference type="Proteomes" id="UP001304461">
    <property type="component" value="Unassembled WGS sequence"/>
</dbReference>
<comment type="caution">
    <text evidence="2">The sequence shown here is derived from an EMBL/GenBank/DDBJ whole genome shotgun (WGS) entry which is preliminary data.</text>
</comment>
<name>A0ABU5RXJ4_9CYAN</name>
<organism evidence="2 3">
    <name type="scientific">Cyanobium gracile UHCC 0139</name>
    <dbReference type="NCBI Taxonomy" id="3110308"/>
    <lineage>
        <taxon>Bacteria</taxon>
        <taxon>Bacillati</taxon>
        <taxon>Cyanobacteriota</taxon>
        <taxon>Cyanophyceae</taxon>
        <taxon>Synechococcales</taxon>
        <taxon>Prochlorococcaceae</taxon>
        <taxon>Cyanobium</taxon>
    </lineage>
</organism>
<proteinExistence type="predicted"/>
<protein>
    <submittedName>
        <fullName evidence="2">Uncharacterized protein</fullName>
    </submittedName>
</protein>